<evidence type="ECO:0000256" key="2">
    <source>
        <dbReference type="ARBA" id="ARBA00022737"/>
    </source>
</evidence>
<evidence type="ECO:0000313" key="6">
    <source>
        <dbReference type="EMBL" id="KAF2297232.1"/>
    </source>
</evidence>
<dbReference type="Pfam" id="PF20160">
    <property type="entry name" value="C-JID"/>
    <property type="match status" value="1"/>
</dbReference>
<evidence type="ECO:0000259" key="5">
    <source>
        <dbReference type="Pfam" id="PF22936"/>
    </source>
</evidence>
<protein>
    <submittedName>
        <fullName evidence="6">Uncharacterized protein</fullName>
    </submittedName>
</protein>
<dbReference type="InterPro" id="IPR045344">
    <property type="entry name" value="C-JID"/>
</dbReference>
<evidence type="ECO:0000259" key="4">
    <source>
        <dbReference type="Pfam" id="PF20160"/>
    </source>
</evidence>
<dbReference type="Pfam" id="PF22936">
    <property type="entry name" value="Pol_BBD"/>
    <property type="match status" value="1"/>
</dbReference>
<evidence type="ECO:0000313" key="7">
    <source>
        <dbReference type="Proteomes" id="UP000467840"/>
    </source>
</evidence>
<dbReference type="EMBL" id="JAAGAX010000012">
    <property type="protein sequence ID" value="KAF2297232.1"/>
    <property type="molecule type" value="Genomic_DNA"/>
</dbReference>
<evidence type="ECO:0000256" key="3">
    <source>
        <dbReference type="SAM" id="MobiDB-lite"/>
    </source>
</evidence>
<keyword evidence="1" id="KW-0433">Leucine-rich repeat</keyword>
<dbReference type="AlphaFoldDB" id="A0A6A6L716"/>
<keyword evidence="2" id="KW-0677">Repeat</keyword>
<reference evidence="6 7" key="1">
    <citation type="journal article" date="2020" name="Mol. Plant">
        <title>The Chromosome-Based Rubber Tree Genome Provides New Insights into Spurge Genome Evolution and Rubber Biosynthesis.</title>
        <authorList>
            <person name="Liu J."/>
            <person name="Shi C."/>
            <person name="Shi C.C."/>
            <person name="Li W."/>
            <person name="Zhang Q.J."/>
            <person name="Zhang Y."/>
            <person name="Li K."/>
            <person name="Lu H.F."/>
            <person name="Shi C."/>
            <person name="Zhu S.T."/>
            <person name="Xiao Z.Y."/>
            <person name="Nan H."/>
            <person name="Yue Y."/>
            <person name="Zhu X.G."/>
            <person name="Wu Y."/>
            <person name="Hong X.N."/>
            <person name="Fan G.Y."/>
            <person name="Tong Y."/>
            <person name="Zhang D."/>
            <person name="Mao C.L."/>
            <person name="Liu Y.L."/>
            <person name="Hao S.J."/>
            <person name="Liu W.Q."/>
            <person name="Lv M.Q."/>
            <person name="Zhang H.B."/>
            <person name="Liu Y."/>
            <person name="Hu-Tang G.R."/>
            <person name="Wang J.P."/>
            <person name="Wang J.H."/>
            <person name="Sun Y.H."/>
            <person name="Ni S.B."/>
            <person name="Chen W.B."/>
            <person name="Zhang X.C."/>
            <person name="Jiao Y.N."/>
            <person name="Eichler E.E."/>
            <person name="Li G.H."/>
            <person name="Liu X."/>
            <person name="Gao L.Z."/>
        </authorList>
    </citation>
    <scope>NUCLEOTIDE SEQUENCE [LARGE SCALE GENOMIC DNA]</scope>
    <source>
        <strain evidence="7">cv. GT1</strain>
        <tissue evidence="6">Leaf</tissue>
    </source>
</reference>
<sequence length="594" mass="68357">MNEEGWFNKYSGHEVSFDFCFKGLPELIHMLHCNIKKCGVRLLYVEAKTKSSRMFDSDNEEEESNSKRIKYSDDQESLHLPVFAIQKLESKSNEDYEFEHEQVCGYIRQFVDDNSYNHISNERVSLTNSATNGVVSFEMAKESVLNKEMRRRSQGFSSQTKVLVTENGGRSKQKAQKGRDKSWSKSRSQIRMLSVIIVARQVILRMGNGGLSQVVGIGDVCLDTGNGMKLMLKEVRHAPDVRLNLISARRLDDKGYLNIMGENHVLLWYDPYSEASQTGLMNEEGWFNKSYGHEVSFDFCFKGLAELIHMLHCNIKKCGVRLLYVEAKTKPSRMFEFDPDDEKEESNSKRIKYSNQVFWFVCACHRVGRLKTNGSLLMLNLSLRVYYARYERYRSQFRYPGGEIPEWFCKKDTGSSLTLMLSSNGRPLLGISFCVVISCEIPSAVRNVCCKCHLKAVKGESDDRFFTSHYWAGNEEILNSDNIFLWFNSWETESAKGDNGFNKYYQASFEFLASDHSNKLINMKKCGVHLLYSEETNESQVKTADKNFTAVSEDCWVLTREDTNNKRGRDDDCFTGSKPYESGRSNKRIRRCSA</sequence>
<keyword evidence="7" id="KW-1185">Reference proteome</keyword>
<gene>
    <name evidence="6" type="ORF">GH714_019727</name>
</gene>
<name>A0A6A6L716_HEVBR</name>
<dbReference type="InterPro" id="IPR054722">
    <property type="entry name" value="PolX-like_BBD"/>
</dbReference>
<feature type="domain" description="Retrovirus-related Pol polyprotein from transposon TNT 1-94-like beta-barrel" evidence="5">
    <location>
        <begin position="204"/>
        <end position="256"/>
    </location>
</feature>
<dbReference type="Proteomes" id="UP000467840">
    <property type="component" value="Chromosome 18"/>
</dbReference>
<feature type="domain" description="C-JID" evidence="4">
    <location>
        <begin position="400"/>
        <end position="536"/>
    </location>
</feature>
<accession>A0A6A6L716</accession>
<feature type="region of interest" description="Disordered" evidence="3">
    <location>
        <begin position="148"/>
        <end position="185"/>
    </location>
</feature>
<evidence type="ECO:0000256" key="1">
    <source>
        <dbReference type="ARBA" id="ARBA00022614"/>
    </source>
</evidence>
<organism evidence="6 7">
    <name type="scientific">Hevea brasiliensis</name>
    <name type="common">Para rubber tree</name>
    <name type="synonym">Siphonia brasiliensis</name>
    <dbReference type="NCBI Taxonomy" id="3981"/>
    <lineage>
        <taxon>Eukaryota</taxon>
        <taxon>Viridiplantae</taxon>
        <taxon>Streptophyta</taxon>
        <taxon>Embryophyta</taxon>
        <taxon>Tracheophyta</taxon>
        <taxon>Spermatophyta</taxon>
        <taxon>Magnoliopsida</taxon>
        <taxon>eudicotyledons</taxon>
        <taxon>Gunneridae</taxon>
        <taxon>Pentapetalae</taxon>
        <taxon>rosids</taxon>
        <taxon>fabids</taxon>
        <taxon>Malpighiales</taxon>
        <taxon>Euphorbiaceae</taxon>
        <taxon>Crotonoideae</taxon>
        <taxon>Micrandreae</taxon>
        <taxon>Hevea</taxon>
    </lineage>
</organism>
<proteinExistence type="predicted"/>
<comment type="caution">
    <text evidence="6">The sequence shown here is derived from an EMBL/GenBank/DDBJ whole genome shotgun (WGS) entry which is preliminary data.</text>
</comment>